<dbReference type="InterPro" id="IPR050267">
    <property type="entry name" value="Anti-sigma-factor_SerPK"/>
</dbReference>
<feature type="domain" description="Histidine kinase/HSP90-like ATPase" evidence="3">
    <location>
        <begin position="25"/>
        <end position="134"/>
    </location>
</feature>
<keyword evidence="1" id="KW-0723">Serine/threonine-protein kinase</keyword>
<gene>
    <name evidence="4" type="ORF">HNR40_007540</name>
</gene>
<evidence type="ECO:0000259" key="3">
    <source>
        <dbReference type="Pfam" id="PF13581"/>
    </source>
</evidence>
<keyword evidence="5" id="KW-1185">Reference proteome</keyword>
<dbReference type="Proteomes" id="UP000568380">
    <property type="component" value="Unassembled WGS sequence"/>
</dbReference>
<name>A0A7W8EIH8_9ACTN</name>
<evidence type="ECO:0000256" key="1">
    <source>
        <dbReference type="ARBA" id="ARBA00022527"/>
    </source>
</evidence>
<dbReference type="Pfam" id="PF13581">
    <property type="entry name" value="HATPase_c_2"/>
    <property type="match status" value="1"/>
</dbReference>
<protein>
    <submittedName>
        <fullName evidence="4">Anti-sigma regulatory factor (Ser/Thr protein kinase)</fullName>
    </submittedName>
</protein>
<dbReference type="PANTHER" id="PTHR35526:SF3">
    <property type="entry name" value="ANTI-SIGMA-F FACTOR RSBW"/>
    <property type="match status" value="1"/>
</dbReference>
<evidence type="ECO:0000313" key="5">
    <source>
        <dbReference type="Proteomes" id="UP000568380"/>
    </source>
</evidence>
<dbReference type="AlphaFoldDB" id="A0A7W8EIH8"/>
<dbReference type="Gene3D" id="3.30.565.10">
    <property type="entry name" value="Histidine kinase-like ATPase, C-terminal domain"/>
    <property type="match status" value="1"/>
</dbReference>
<dbReference type="RefSeq" id="WP_184969911.1">
    <property type="nucleotide sequence ID" value="NZ_JACHIN010000012.1"/>
</dbReference>
<evidence type="ECO:0000313" key="4">
    <source>
        <dbReference type="EMBL" id="MBB5082045.1"/>
    </source>
</evidence>
<accession>A0A7W8EIH8</accession>
<organism evidence="4 5">
    <name type="scientific">Nonomuraea endophytica</name>
    <dbReference type="NCBI Taxonomy" id="714136"/>
    <lineage>
        <taxon>Bacteria</taxon>
        <taxon>Bacillati</taxon>
        <taxon>Actinomycetota</taxon>
        <taxon>Actinomycetes</taxon>
        <taxon>Streptosporangiales</taxon>
        <taxon>Streptosporangiaceae</taxon>
        <taxon>Nonomuraea</taxon>
    </lineage>
</organism>
<comment type="caution">
    <text evidence="4">The sequence shown here is derived from an EMBL/GenBank/DDBJ whole genome shotgun (WGS) entry which is preliminary data.</text>
</comment>
<dbReference type="EMBL" id="JACHIN010000012">
    <property type="protein sequence ID" value="MBB5082045.1"/>
    <property type="molecule type" value="Genomic_DNA"/>
</dbReference>
<dbReference type="InterPro" id="IPR003594">
    <property type="entry name" value="HATPase_dom"/>
</dbReference>
<keyword evidence="1" id="KW-0418">Kinase</keyword>
<dbReference type="InterPro" id="IPR036890">
    <property type="entry name" value="HATPase_C_sf"/>
</dbReference>
<keyword evidence="1" id="KW-0808">Transferase</keyword>
<evidence type="ECO:0000256" key="2">
    <source>
        <dbReference type="SAM" id="MobiDB-lite"/>
    </source>
</evidence>
<sequence length="165" mass="17741">MTAAKSPRSEHGKPFLLADRFTGSSLHMIRHATAEQAESLGLSGPRLLEFVLAVHESVANVVKHAGNHGEIQLWRSDGHVHCTISDRGPGIPLDGLNVSRISPDALGGRGLWLIHHLVSSVDITTGADGTVVHLAVELPSDGTGMKPVRVNSPLPESEFRTEWTR</sequence>
<reference evidence="4 5" key="1">
    <citation type="submission" date="2020-08" db="EMBL/GenBank/DDBJ databases">
        <title>Genomic Encyclopedia of Type Strains, Phase IV (KMG-IV): sequencing the most valuable type-strain genomes for metagenomic binning, comparative biology and taxonomic classification.</title>
        <authorList>
            <person name="Goeker M."/>
        </authorList>
    </citation>
    <scope>NUCLEOTIDE SEQUENCE [LARGE SCALE GENOMIC DNA]</scope>
    <source>
        <strain evidence="4 5">DSM 45385</strain>
    </source>
</reference>
<dbReference type="CDD" id="cd16936">
    <property type="entry name" value="HATPase_RsbW-like"/>
    <property type="match status" value="1"/>
</dbReference>
<proteinExistence type="predicted"/>
<dbReference type="PANTHER" id="PTHR35526">
    <property type="entry name" value="ANTI-SIGMA-F FACTOR RSBW-RELATED"/>
    <property type="match status" value="1"/>
</dbReference>
<feature type="region of interest" description="Disordered" evidence="2">
    <location>
        <begin position="146"/>
        <end position="165"/>
    </location>
</feature>
<dbReference type="GO" id="GO:0004674">
    <property type="term" value="F:protein serine/threonine kinase activity"/>
    <property type="evidence" value="ECO:0007669"/>
    <property type="project" value="UniProtKB-KW"/>
</dbReference>
<dbReference type="SUPFAM" id="SSF55874">
    <property type="entry name" value="ATPase domain of HSP90 chaperone/DNA topoisomerase II/histidine kinase"/>
    <property type="match status" value="1"/>
</dbReference>